<dbReference type="AlphaFoldDB" id="U9USP5"/>
<sequence>MLTSTASFDLLHSSIFRNITKAIRTRIKREGIIRSGNPVKGLYDVQSRKEE</sequence>
<dbReference type="EMBL" id="KI275334">
    <property type="protein sequence ID" value="ESA22737.1"/>
    <property type="molecule type" value="Genomic_DNA"/>
</dbReference>
<protein>
    <submittedName>
        <fullName evidence="1">Uncharacterized protein</fullName>
    </submittedName>
</protein>
<accession>U9USP5</accession>
<name>U9USP5_RHIID</name>
<dbReference type="HOGENOM" id="CLU_3107511_0_0_1"/>
<organism evidence="1">
    <name type="scientific">Rhizophagus irregularis (strain DAOM 181602 / DAOM 197198 / MUCL 43194)</name>
    <name type="common">Arbuscular mycorrhizal fungus</name>
    <name type="synonym">Glomus intraradices</name>
    <dbReference type="NCBI Taxonomy" id="747089"/>
    <lineage>
        <taxon>Eukaryota</taxon>
        <taxon>Fungi</taxon>
        <taxon>Fungi incertae sedis</taxon>
        <taxon>Mucoromycota</taxon>
        <taxon>Glomeromycotina</taxon>
        <taxon>Glomeromycetes</taxon>
        <taxon>Glomerales</taxon>
        <taxon>Glomeraceae</taxon>
        <taxon>Rhizophagus</taxon>
    </lineage>
</organism>
<gene>
    <name evidence="1" type="ORF">GLOINDRAFT_16136</name>
</gene>
<reference evidence="1" key="1">
    <citation type="submission" date="2013-07" db="EMBL/GenBank/DDBJ databases">
        <title>The genome of an arbuscular mycorrhizal fungus provides insights into the evolution of the oldest plant symbiosis.</title>
        <authorList>
            <consortium name="DOE Joint Genome Institute"/>
            <person name="Tisserant E."/>
            <person name="Malbreil M."/>
            <person name="Kuo A."/>
            <person name="Kohler A."/>
            <person name="Symeonidi A."/>
            <person name="Balestrini R."/>
            <person name="Charron P."/>
            <person name="Duensing N."/>
            <person name="Frei-dit-Frey N."/>
            <person name="Gianinazzi-Pearson V."/>
            <person name="Gilbert B."/>
            <person name="Handa Y."/>
            <person name="Hijri M."/>
            <person name="Kaul R."/>
            <person name="Kawaguchi M."/>
            <person name="Krajinski F."/>
            <person name="Lammers P."/>
            <person name="Lapierre D."/>
            <person name="Masclaux F.G."/>
            <person name="Murat C."/>
            <person name="Morin E."/>
            <person name="Ndikumana S."/>
            <person name="Pagni M."/>
            <person name="Petitpierre D."/>
            <person name="Requena N."/>
            <person name="Rosikiewicz P."/>
            <person name="Riley R."/>
            <person name="Saito K."/>
            <person name="San Clemente H."/>
            <person name="Shapiro H."/>
            <person name="van Tuinen D."/>
            <person name="Becard G."/>
            <person name="Bonfante P."/>
            <person name="Paszkowski U."/>
            <person name="Shachar-Hill Y."/>
            <person name="Young J.P."/>
            <person name="Sanders I.R."/>
            <person name="Henrissat B."/>
            <person name="Rensing S.A."/>
            <person name="Grigoriev I.V."/>
            <person name="Corradi N."/>
            <person name="Roux C."/>
            <person name="Martin F."/>
        </authorList>
    </citation>
    <scope>NUCLEOTIDE SEQUENCE</scope>
    <source>
        <strain evidence="1">DAOM 197198</strain>
    </source>
</reference>
<proteinExistence type="predicted"/>
<evidence type="ECO:0000313" key="1">
    <source>
        <dbReference type="EMBL" id="ESA22737.1"/>
    </source>
</evidence>